<comment type="cofactor">
    <cofactor evidence="1">
        <name>Mg(2+)</name>
        <dbReference type="ChEBI" id="CHEBI:18420"/>
    </cofactor>
</comment>
<evidence type="ECO:0000313" key="14">
    <source>
        <dbReference type="Proteomes" id="UP001372338"/>
    </source>
</evidence>
<keyword evidence="11" id="KW-0175">Coiled coil</keyword>
<keyword evidence="6" id="KW-0540">Nuclease</keyword>
<dbReference type="EC" id="3.1.26.4" evidence="4"/>
<evidence type="ECO:0000256" key="5">
    <source>
        <dbReference type="ARBA" id="ARBA00017721"/>
    </source>
</evidence>
<evidence type="ECO:0000256" key="6">
    <source>
        <dbReference type="ARBA" id="ARBA00022722"/>
    </source>
</evidence>
<dbReference type="Gene3D" id="3.40.970.10">
    <property type="entry name" value="Ribonuclease H1, N-terminal domain"/>
    <property type="match status" value="1"/>
</dbReference>
<dbReference type="GO" id="GO:0046872">
    <property type="term" value="F:metal ion binding"/>
    <property type="evidence" value="ECO:0007669"/>
    <property type="project" value="UniProtKB-KW"/>
</dbReference>
<accession>A0AAN9ELJ2</accession>
<keyword evidence="7" id="KW-0479">Metal-binding</keyword>
<protein>
    <recommendedName>
        <fullName evidence="5">Ribonuclease H</fullName>
        <ecNumber evidence="4">3.1.26.4</ecNumber>
    </recommendedName>
</protein>
<dbReference type="GO" id="GO:0004523">
    <property type="term" value="F:RNA-DNA hybrid ribonuclease activity"/>
    <property type="evidence" value="ECO:0007669"/>
    <property type="project" value="UniProtKB-EC"/>
</dbReference>
<name>A0AAN9ELJ2_CROPI</name>
<feature type="coiled-coil region" evidence="11">
    <location>
        <begin position="187"/>
        <end position="221"/>
    </location>
</feature>
<dbReference type="SUPFAM" id="SSF55658">
    <property type="entry name" value="L9 N-domain-like"/>
    <property type="match status" value="1"/>
</dbReference>
<evidence type="ECO:0000256" key="2">
    <source>
        <dbReference type="ARBA" id="ARBA00004065"/>
    </source>
</evidence>
<evidence type="ECO:0000256" key="3">
    <source>
        <dbReference type="ARBA" id="ARBA00005300"/>
    </source>
</evidence>
<evidence type="ECO:0000256" key="7">
    <source>
        <dbReference type="ARBA" id="ARBA00022723"/>
    </source>
</evidence>
<dbReference type="InterPro" id="IPR011320">
    <property type="entry name" value="RNase_H1_N"/>
</dbReference>
<comment type="function">
    <text evidence="2">Endonuclease that specifically degrades the RNA of RNA-DNA hybrids.</text>
</comment>
<evidence type="ECO:0000256" key="1">
    <source>
        <dbReference type="ARBA" id="ARBA00001946"/>
    </source>
</evidence>
<gene>
    <name evidence="13" type="ORF">RIF29_24959</name>
</gene>
<sequence length="225" mass="25870">MGKYYVVFEGRTPGVYSSWAQCKAQVNEFSGCSYCSFPTKLEADREYARFISKMKNSGGAELRKVSFEDNDDPGSSMDPNPVVFAPRRDVDNELLGITMQNWLAKISWNLLRAEPIYTKHSVIDVGGIEYTSYNVNYSFVVIGEDQCTIGRFAKGEFLAREDAALFMLRRLLAWSNREIVDFNHFNLKDFEVQNAVLEAQNVELIVENEKLKNELKMLRRKFNLN</sequence>
<feature type="domain" description="Ribonuclease H1 N-terminal" evidence="12">
    <location>
        <begin position="3"/>
        <end position="44"/>
    </location>
</feature>
<evidence type="ECO:0000256" key="4">
    <source>
        <dbReference type="ARBA" id="ARBA00012180"/>
    </source>
</evidence>
<dbReference type="InterPro" id="IPR037056">
    <property type="entry name" value="RNase_H1_N_sf"/>
</dbReference>
<proteinExistence type="inferred from homology"/>
<organism evidence="13 14">
    <name type="scientific">Crotalaria pallida</name>
    <name type="common">Smooth rattlebox</name>
    <name type="synonym">Crotalaria striata</name>
    <dbReference type="NCBI Taxonomy" id="3830"/>
    <lineage>
        <taxon>Eukaryota</taxon>
        <taxon>Viridiplantae</taxon>
        <taxon>Streptophyta</taxon>
        <taxon>Embryophyta</taxon>
        <taxon>Tracheophyta</taxon>
        <taxon>Spermatophyta</taxon>
        <taxon>Magnoliopsida</taxon>
        <taxon>eudicotyledons</taxon>
        <taxon>Gunneridae</taxon>
        <taxon>Pentapetalae</taxon>
        <taxon>rosids</taxon>
        <taxon>fabids</taxon>
        <taxon>Fabales</taxon>
        <taxon>Fabaceae</taxon>
        <taxon>Papilionoideae</taxon>
        <taxon>50 kb inversion clade</taxon>
        <taxon>genistoids sensu lato</taxon>
        <taxon>core genistoids</taxon>
        <taxon>Crotalarieae</taxon>
        <taxon>Crotalaria</taxon>
    </lineage>
</organism>
<keyword evidence="14" id="KW-1185">Reference proteome</keyword>
<evidence type="ECO:0000256" key="11">
    <source>
        <dbReference type="SAM" id="Coils"/>
    </source>
</evidence>
<reference evidence="13 14" key="1">
    <citation type="submission" date="2024-01" db="EMBL/GenBank/DDBJ databases">
        <title>The genomes of 5 underutilized Papilionoideae crops provide insights into root nodulation and disease resistanc.</title>
        <authorList>
            <person name="Yuan L."/>
        </authorList>
    </citation>
    <scope>NUCLEOTIDE SEQUENCE [LARGE SCALE GENOMIC DNA]</scope>
    <source>
        <strain evidence="13">ZHUSHIDOU_FW_LH</strain>
        <tissue evidence="13">Leaf</tissue>
    </source>
</reference>
<dbReference type="Pfam" id="PF01693">
    <property type="entry name" value="Cauli_VI"/>
    <property type="match status" value="1"/>
</dbReference>
<evidence type="ECO:0000259" key="12">
    <source>
        <dbReference type="Pfam" id="PF01693"/>
    </source>
</evidence>
<keyword evidence="10" id="KW-0460">Magnesium</keyword>
<dbReference type="AlphaFoldDB" id="A0AAN9ELJ2"/>
<dbReference type="EMBL" id="JAYWIO010000005">
    <property type="protein sequence ID" value="KAK7259354.1"/>
    <property type="molecule type" value="Genomic_DNA"/>
</dbReference>
<evidence type="ECO:0000256" key="8">
    <source>
        <dbReference type="ARBA" id="ARBA00022759"/>
    </source>
</evidence>
<dbReference type="InterPro" id="IPR009027">
    <property type="entry name" value="Ribosomal_bL9/RNase_H1_N"/>
</dbReference>
<dbReference type="FunFam" id="3.40.970.10:FF:000002">
    <property type="entry name" value="Ribonuclease H"/>
    <property type="match status" value="1"/>
</dbReference>
<comment type="caution">
    <text evidence="13">The sequence shown here is derived from an EMBL/GenBank/DDBJ whole genome shotgun (WGS) entry which is preliminary data.</text>
</comment>
<keyword evidence="8" id="KW-0255">Endonuclease</keyword>
<evidence type="ECO:0000256" key="10">
    <source>
        <dbReference type="ARBA" id="ARBA00022842"/>
    </source>
</evidence>
<dbReference type="Proteomes" id="UP001372338">
    <property type="component" value="Unassembled WGS sequence"/>
</dbReference>
<keyword evidence="9" id="KW-0378">Hydrolase</keyword>
<comment type="similarity">
    <text evidence="3">Belongs to the RNase H family.</text>
</comment>
<evidence type="ECO:0000256" key="9">
    <source>
        <dbReference type="ARBA" id="ARBA00022801"/>
    </source>
</evidence>
<evidence type="ECO:0000313" key="13">
    <source>
        <dbReference type="EMBL" id="KAK7259354.1"/>
    </source>
</evidence>